<proteinExistence type="predicted"/>
<dbReference type="Proteomes" id="UP000663872">
    <property type="component" value="Unassembled WGS sequence"/>
</dbReference>
<dbReference type="EMBL" id="CAJNYT010002840">
    <property type="protein sequence ID" value="CAF3496233.1"/>
    <property type="molecule type" value="Genomic_DNA"/>
</dbReference>
<evidence type="ECO:0000313" key="1">
    <source>
        <dbReference type="EMBL" id="CAF3496233.1"/>
    </source>
</evidence>
<protein>
    <submittedName>
        <fullName evidence="1">Uncharacterized protein</fullName>
    </submittedName>
</protein>
<sequence>MNSLFRNNEIRRTKSKWLTALFRIIKNALCRLISPLHTSGNKRVSSADIRSCVRRLCAAASSKPYKNKTDEKVTQIYAASKLPSGIVPSTRRARNS</sequence>
<dbReference type="AlphaFoldDB" id="A0A818GYP5"/>
<reference evidence="1" key="1">
    <citation type="submission" date="2021-02" db="EMBL/GenBank/DDBJ databases">
        <authorList>
            <person name="Nowell W R."/>
        </authorList>
    </citation>
    <scope>NUCLEOTIDE SEQUENCE</scope>
</reference>
<name>A0A818GYP5_9BILA</name>
<accession>A0A818GYP5</accession>
<evidence type="ECO:0000313" key="2">
    <source>
        <dbReference type="Proteomes" id="UP000663872"/>
    </source>
</evidence>
<organism evidence="1 2">
    <name type="scientific">Rotaria socialis</name>
    <dbReference type="NCBI Taxonomy" id="392032"/>
    <lineage>
        <taxon>Eukaryota</taxon>
        <taxon>Metazoa</taxon>
        <taxon>Spiralia</taxon>
        <taxon>Gnathifera</taxon>
        <taxon>Rotifera</taxon>
        <taxon>Eurotatoria</taxon>
        <taxon>Bdelloidea</taxon>
        <taxon>Philodinida</taxon>
        <taxon>Philodinidae</taxon>
        <taxon>Rotaria</taxon>
    </lineage>
</organism>
<comment type="caution">
    <text evidence="1">The sequence shown here is derived from an EMBL/GenBank/DDBJ whole genome shotgun (WGS) entry which is preliminary data.</text>
</comment>
<gene>
    <name evidence="1" type="ORF">GRG538_LOCUS17304</name>
</gene>